<keyword evidence="2" id="KW-0732">Signal</keyword>
<sequence>MLLAVVLAATAAAVVNASYSAGDHDVSPKEEIADWEVVALWSLGGCLLLLLIAGTLIAFVIKRNEINRRNYLMQPRQSPQQQLPLVQTLSI</sequence>
<feature type="chain" id="PRO_5037802752" evidence="2">
    <location>
        <begin position="18"/>
        <end position="91"/>
    </location>
</feature>
<accession>A0A914UZ66</accession>
<dbReference type="WBParaSite" id="PSAMB.scaffold1381size32332.g12796.t1">
    <property type="protein sequence ID" value="PSAMB.scaffold1381size32332.g12796.t1"/>
    <property type="gene ID" value="PSAMB.scaffold1381size32332.g12796"/>
</dbReference>
<evidence type="ECO:0000313" key="4">
    <source>
        <dbReference type="WBParaSite" id="PSAMB.scaffold1381size32332.g12796.t1"/>
    </source>
</evidence>
<evidence type="ECO:0000256" key="2">
    <source>
        <dbReference type="SAM" id="SignalP"/>
    </source>
</evidence>
<reference evidence="4" key="1">
    <citation type="submission" date="2022-11" db="UniProtKB">
        <authorList>
            <consortium name="WormBaseParasite"/>
        </authorList>
    </citation>
    <scope>IDENTIFICATION</scope>
</reference>
<dbReference type="Proteomes" id="UP000887566">
    <property type="component" value="Unplaced"/>
</dbReference>
<evidence type="ECO:0000256" key="1">
    <source>
        <dbReference type="SAM" id="Phobius"/>
    </source>
</evidence>
<protein>
    <submittedName>
        <fullName evidence="4">Uncharacterized protein</fullName>
    </submittedName>
</protein>
<proteinExistence type="predicted"/>
<keyword evidence="1" id="KW-0472">Membrane</keyword>
<feature type="signal peptide" evidence="2">
    <location>
        <begin position="1"/>
        <end position="17"/>
    </location>
</feature>
<keyword evidence="1" id="KW-0812">Transmembrane</keyword>
<evidence type="ECO:0000313" key="3">
    <source>
        <dbReference type="Proteomes" id="UP000887566"/>
    </source>
</evidence>
<dbReference type="AlphaFoldDB" id="A0A914UZ66"/>
<organism evidence="3 4">
    <name type="scientific">Plectus sambesii</name>
    <dbReference type="NCBI Taxonomy" id="2011161"/>
    <lineage>
        <taxon>Eukaryota</taxon>
        <taxon>Metazoa</taxon>
        <taxon>Ecdysozoa</taxon>
        <taxon>Nematoda</taxon>
        <taxon>Chromadorea</taxon>
        <taxon>Plectida</taxon>
        <taxon>Plectina</taxon>
        <taxon>Plectoidea</taxon>
        <taxon>Plectidae</taxon>
        <taxon>Plectus</taxon>
    </lineage>
</organism>
<keyword evidence="1" id="KW-1133">Transmembrane helix</keyword>
<name>A0A914UZ66_9BILA</name>
<keyword evidence="3" id="KW-1185">Reference proteome</keyword>
<feature type="transmembrane region" description="Helical" evidence="1">
    <location>
        <begin position="41"/>
        <end position="61"/>
    </location>
</feature>